<dbReference type="Proteomes" id="UP001634007">
    <property type="component" value="Unassembled WGS sequence"/>
</dbReference>
<proteinExistence type="predicted"/>
<dbReference type="PANTHER" id="PTHR46086">
    <property type="entry name" value="ALPHA/BETA-HYDROLASES SUPERFAMILY PROTEIN"/>
    <property type="match status" value="1"/>
</dbReference>
<evidence type="ECO:0000259" key="2">
    <source>
        <dbReference type="Pfam" id="PF01764"/>
    </source>
</evidence>
<gene>
    <name evidence="3" type="ORF">ACJRO7_022385</name>
</gene>
<dbReference type="SUPFAM" id="SSF53474">
    <property type="entry name" value="alpha/beta-Hydrolases"/>
    <property type="match status" value="1"/>
</dbReference>
<evidence type="ECO:0000313" key="4">
    <source>
        <dbReference type="Proteomes" id="UP001634007"/>
    </source>
</evidence>
<feature type="domain" description="Fungal lipase-type" evidence="2">
    <location>
        <begin position="216"/>
        <end position="382"/>
    </location>
</feature>
<organism evidence="3 4">
    <name type="scientific">Eucalyptus globulus</name>
    <name type="common">Tasmanian blue gum</name>
    <dbReference type="NCBI Taxonomy" id="34317"/>
    <lineage>
        <taxon>Eukaryota</taxon>
        <taxon>Viridiplantae</taxon>
        <taxon>Streptophyta</taxon>
        <taxon>Embryophyta</taxon>
        <taxon>Tracheophyta</taxon>
        <taxon>Spermatophyta</taxon>
        <taxon>Magnoliopsida</taxon>
        <taxon>eudicotyledons</taxon>
        <taxon>Gunneridae</taxon>
        <taxon>Pentapetalae</taxon>
        <taxon>rosids</taxon>
        <taxon>malvids</taxon>
        <taxon>Myrtales</taxon>
        <taxon>Myrtaceae</taxon>
        <taxon>Myrtoideae</taxon>
        <taxon>Eucalypteae</taxon>
        <taxon>Eucalyptus</taxon>
    </lineage>
</organism>
<dbReference type="AlphaFoldDB" id="A0ABD3K4A3"/>
<dbReference type="InterPro" id="IPR002921">
    <property type="entry name" value="Fungal_lipase-type"/>
</dbReference>
<dbReference type="CDD" id="cd00519">
    <property type="entry name" value="Lipase_3"/>
    <property type="match status" value="1"/>
</dbReference>
<dbReference type="GO" id="GO:0016787">
    <property type="term" value="F:hydrolase activity"/>
    <property type="evidence" value="ECO:0007669"/>
    <property type="project" value="UniProtKB-KW"/>
</dbReference>
<keyword evidence="4" id="KW-1185">Reference proteome</keyword>
<evidence type="ECO:0000256" key="1">
    <source>
        <dbReference type="ARBA" id="ARBA00022801"/>
    </source>
</evidence>
<dbReference type="InterPro" id="IPR044819">
    <property type="entry name" value="OBL-like"/>
</dbReference>
<protein>
    <recommendedName>
        <fullName evidence="2">Fungal lipase-type domain-containing protein</fullName>
    </recommendedName>
</protein>
<name>A0ABD3K4A3_EUCGL</name>
<comment type="caution">
    <text evidence="3">The sequence shown here is derived from an EMBL/GenBank/DDBJ whole genome shotgun (WGS) entry which is preliminary data.</text>
</comment>
<dbReference type="PANTHER" id="PTHR46086:SF4">
    <property type="entry name" value="ALPHA_BETA-HYDROLASES SUPERFAMILY PROTEIN"/>
    <property type="match status" value="1"/>
</dbReference>
<evidence type="ECO:0000313" key="3">
    <source>
        <dbReference type="EMBL" id="KAL3732861.1"/>
    </source>
</evidence>
<dbReference type="EMBL" id="JBJKBG010000006">
    <property type="protein sequence ID" value="KAL3732861.1"/>
    <property type="molecule type" value="Genomic_DNA"/>
</dbReference>
<dbReference type="InterPro" id="IPR029058">
    <property type="entry name" value="AB_hydrolase_fold"/>
</dbReference>
<dbReference type="Gene3D" id="3.40.50.1820">
    <property type="entry name" value="alpha/beta hydrolase"/>
    <property type="match status" value="1"/>
</dbReference>
<keyword evidence="1" id="KW-0378">Hydrolase</keyword>
<reference evidence="3 4" key="1">
    <citation type="submission" date="2024-11" db="EMBL/GenBank/DDBJ databases">
        <title>Chromosome-level genome assembly of Eucalyptus globulus Labill. provides insights into its genome evolution.</title>
        <authorList>
            <person name="Li X."/>
        </authorList>
    </citation>
    <scope>NUCLEOTIDE SEQUENCE [LARGE SCALE GENOMIC DNA]</scope>
    <source>
        <strain evidence="3">CL2024</strain>
        <tissue evidence="3">Fresh tender leaves</tissue>
    </source>
</reference>
<sequence length="469" mass="53571">MPPSSSLLSEPSMEDDDKHCYLELNHTRAGFLGLARLLFHADVSERKYIGCHENYKKELREFGHRWIIFISIVGQKVLHLFKGTLEWLGKKLEFCLNLPSTNGGFLKLVTNALKGNVVRPARDSPTFASAVGNLDPRVDLDSHLKHGDARYNAYLSMMAAKLSYENNPFVETTIQDRWKMELLLCRGYPNATESHNPEQASTRAIMFKNRDLDLIVVAFRGTRPFDADAWCTDIDIPWFEVEVELEGEAAPERVSIHGGFMKALGLQRDRGGLKEMDEVAEEGKSYAYHGIKKKLKNELGGGTRFILTGHSLGGALAILFVGALCMQKEDAILRKLEGVYTFGQPRVGDERFGEYMESEIRRRKVKYYRYFYSSDIVPRLPCDGKIFGFKHFGSCYYFNCLYKGKLIRGFIMPCMHDPTYRESWFLVMFRMLGIVFPGVSAHSPQDYVNLTRLAPERSTEKARFNRSEV</sequence>
<accession>A0ABD3K4A3</accession>
<dbReference type="Pfam" id="PF01764">
    <property type="entry name" value="Lipase_3"/>
    <property type="match status" value="1"/>
</dbReference>